<evidence type="ECO:0000313" key="3">
    <source>
        <dbReference type="EMBL" id="WNH53586.1"/>
    </source>
</evidence>
<keyword evidence="2" id="KW-0732">Signal</keyword>
<name>A0ABY9YRU6_9GAMM</name>
<evidence type="ECO:0000313" key="4">
    <source>
        <dbReference type="Proteomes" id="UP001302072"/>
    </source>
</evidence>
<feature type="compositionally biased region" description="Basic and acidic residues" evidence="1">
    <location>
        <begin position="47"/>
        <end position="66"/>
    </location>
</feature>
<feature type="region of interest" description="Disordered" evidence="1">
    <location>
        <begin position="20"/>
        <end position="72"/>
    </location>
</feature>
<feature type="signal peptide" evidence="2">
    <location>
        <begin position="1"/>
        <end position="16"/>
    </location>
</feature>
<dbReference type="Proteomes" id="UP001302072">
    <property type="component" value="Chromosome"/>
</dbReference>
<sequence length="72" mass="7556">MLIRLTLPLAAVLALAGCNRPPAAPSPEKPPEPQATALRDAMQQPLDKAKAARETLEKAPDTRAAGDAESEL</sequence>
<dbReference type="PROSITE" id="PS51257">
    <property type="entry name" value="PROKAR_LIPOPROTEIN"/>
    <property type="match status" value="1"/>
</dbReference>
<feature type="chain" id="PRO_5045112385" description="Lipoprotein" evidence="2">
    <location>
        <begin position="17"/>
        <end position="72"/>
    </location>
</feature>
<proteinExistence type="predicted"/>
<reference evidence="3 4" key="1">
    <citation type="submission" date="2022-12" db="EMBL/GenBank/DDBJ databases">
        <title>Two new species, Stenotrophomonas aracearum and Stenotrophomonas oahuensis, isolated from Anthurium (Araceae family) in Hawaii.</title>
        <authorList>
            <person name="Chunag S.C."/>
            <person name="Dobhal S."/>
            <person name="Alvarez A."/>
            <person name="Arif M."/>
        </authorList>
    </citation>
    <scope>NUCLEOTIDE SEQUENCE [LARGE SCALE GENOMIC DNA]</scope>
    <source>
        <strain evidence="3 4">A5586</strain>
    </source>
</reference>
<dbReference type="EMBL" id="CP115541">
    <property type="protein sequence ID" value="WNH53586.1"/>
    <property type="molecule type" value="Genomic_DNA"/>
</dbReference>
<protein>
    <recommendedName>
        <fullName evidence="5">Lipoprotein</fullName>
    </recommendedName>
</protein>
<evidence type="ECO:0000256" key="1">
    <source>
        <dbReference type="SAM" id="MobiDB-lite"/>
    </source>
</evidence>
<evidence type="ECO:0008006" key="5">
    <source>
        <dbReference type="Google" id="ProtNLM"/>
    </source>
</evidence>
<gene>
    <name evidence="3" type="ORF">PDM29_04710</name>
</gene>
<keyword evidence="4" id="KW-1185">Reference proteome</keyword>
<accession>A0ABY9YRU6</accession>
<dbReference type="RefSeq" id="WP_311192729.1">
    <property type="nucleotide sequence ID" value="NZ_CP115541.1"/>
</dbReference>
<organism evidence="3 4">
    <name type="scientific">Stenotrophomonas oahuensis</name>
    <dbReference type="NCBI Taxonomy" id="3003271"/>
    <lineage>
        <taxon>Bacteria</taxon>
        <taxon>Pseudomonadati</taxon>
        <taxon>Pseudomonadota</taxon>
        <taxon>Gammaproteobacteria</taxon>
        <taxon>Lysobacterales</taxon>
        <taxon>Lysobacteraceae</taxon>
        <taxon>Stenotrophomonas</taxon>
    </lineage>
</organism>
<evidence type="ECO:0000256" key="2">
    <source>
        <dbReference type="SAM" id="SignalP"/>
    </source>
</evidence>